<protein>
    <recommendedName>
        <fullName evidence="1">GAF domain-containing protein</fullName>
    </recommendedName>
</protein>
<reference evidence="2 3" key="1">
    <citation type="submission" date="2018-03" db="EMBL/GenBank/DDBJ databases">
        <authorList>
            <person name="Keele B.F."/>
        </authorList>
    </citation>
    <scope>NUCLEOTIDE SEQUENCE [LARGE SCALE GENOMIC DNA]</scope>
    <source>
        <strain evidence="2 3">CECT 8504</strain>
    </source>
</reference>
<dbReference type="EMBL" id="ONZF01000003">
    <property type="protein sequence ID" value="SPJ24094.1"/>
    <property type="molecule type" value="Genomic_DNA"/>
</dbReference>
<dbReference type="Pfam" id="PF13185">
    <property type="entry name" value="GAF_2"/>
    <property type="match status" value="1"/>
</dbReference>
<evidence type="ECO:0000313" key="2">
    <source>
        <dbReference type="EMBL" id="SPJ24094.1"/>
    </source>
</evidence>
<proteinExistence type="predicted"/>
<evidence type="ECO:0000259" key="1">
    <source>
        <dbReference type="Pfam" id="PF13185"/>
    </source>
</evidence>
<evidence type="ECO:0000313" key="3">
    <source>
        <dbReference type="Proteomes" id="UP000244912"/>
    </source>
</evidence>
<keyword evidence="3" id="KW-1185">Reference proteome</keyword>
<dbReference type="Proteomes" id="UP000244912">
    <property type="component" value="Unassembled WGS sequence"/>
</dbReference>
<dbReference type="OrthoDB" id="9148869at2"/>
<name>A0A2R8BVA0_9RHOB</name>
<sequence>MDTVLETTRTFVEVAEVWIPEGGRLVLSGGVYGPHSAFADASRQESFAKGEGLPGKAWAEARPVVLKGFDGSYFKRAEAARAVGLTSAVAVPVFAGQSLKAVLVVLCADDAVRTGAIEVWAEADGVLSLDDGYYGAATHFEWVSQHTRFPRGQGLPGGVWAAQTPILMRDLGSGYRFVRAESAGQAGLTTGLGLPVPVPGGQTYVLTLLSARGTPIARRFEIWDARAARTGPRGTARLIDGICEREGPLWDPENAGNERIAHAWEGPVGRVLATGLPVTETGAAAGDYAMMVGLPIHRGGELAHVVAWYC</sequence>
<organism evidence="2 3">
    <name type="scientific">Palleronia abyssalis</name>
    <dbReference type="NCBI Taxonomy" id="1501240"/>
    <lineage>
        <taxon>Bacteria</taxon>
        <taxon>Pseudomonadati</taxon>
        <taxon>Pseudomonadota</taxon>
        <taxon>Alphaproteobacteria</taxon>
        <taxon>Rhodobacterales</taxon>
        <taxon>Roseobacteraceae</taxon>
        <taxon>Palleronia</taxon>
    </lineage>
</organism>
<dbReference type="Gene3D" id="3.30.450.40">
    <property type="match status" value="1"/>
</dbReference>
<dbReference type="InterPro" id="IPR003018">
    <property type="entry name" value="GAF"/>
</dbReference>
<dbReference type="RefSeq" id="WP_108893935.1">
    <property type="nucleotide sequence ID" value="NZ_ONZF01000003.1"/>
</dbReference>
<dbReference type="AlphaFoldDB" id="A0A2R8BVA0"/>
<accession>A0A2R8BVA0</accession>
<dbReference type="SUPFAM" id="SSF55781">
    <property type="entry name" value="GAF domain-like"/>
    <property type="match status" value="1"/>
</dbReference>
<gene>
    <name evidence="2" type="ORF">PAA8504_01920</name>
</gene>
<dbReference type="InterPro" id="IPR029016">
    <property type="entry name" value="GAF-like_dom_sf"/>
</dbReference>
<feature type="domain" description="GAF" evidence="1">
    <location>
        <begin position="3"/>
        <end position="105"/>
    </location>
</feature>